<dbReference type="KEGG" id="cma:Cmaq_1769"/>
<dbReference type="RefSeq" id="WP_012186811.1">
    <property type="nucleotide sequence ID" value="NC_009954.1"/>
</dbReference>
<reference evidence="3 4" key="1">
    <citation type="submission" date="2007-10" db="EMBL/GenBank/DDBJ databases">
        <title>Complete sequence of Caldivirga maquilingensis IC-167.</title>
        <authorList>
            <consortium name="US DOE Joint Genome Institute"/>
            <person name="Copeland A."/>
            <person name="Lucas S."/>
            <person name="Lapidus A."/>
            <person name="Barry K."/>
            <person name="Glavina del Rio T."/>
            <person name="Dalin E."/>
            <person name="Tice H."/>
            <person name="Pitluck S."/>
            <person name="Saunders E."/>
            <person name="Brettin T."/>
            <person name="Bruce D."/>
            <person name="Detter J.C."/>
            <person name="Han C."/>
            <person name="Schmutz J."/>
            <person name="Larimer F."/>
            <person name="Land M."/>
            <person name="Hauser L."/>
            <person name="Kyrpides N."/>
            <person name="Ivanova N."/>
            <person name="Biddle J.F."/>
            <person name="Zhang Z."/>
            <person name="Fitz-Gibbon S.T."/>
            <person name="Lowe T.M."/>
            <person name="Saltikov C."/>
            <person name="House C.H."/>
            <person name="Richardson P."/>
        </authorList>
    </citation>
    <scope>NUCLEOTIDE SEQUENCE [LARGE SCALE GENOMIC DNA]</scope>
    <source>
        <strain evidence="4">ATCC 700844 / DSM 13496 / JCM 10307 / IC-167</strain>
    </source>
</reference>
<feature type="domain" description="Prepilin type IV endopeptidase peptidase" evidence="2">
    <location>
        <begin position="15"/>
        <end position="121"/>
    </location>
</feature>
<gene>
    <name evidence="3" type="ordered locus">Cmaq_1769</name>
</gene>
<dbReference type="OrthoDB" id="28060at2157"/>
<evidence type="ECO:0000259" key="2">
    <source>
        <dbReference type="Pfam" id="PF01478"/>
    </source>
</evidence>
<dbReference type="STRING" id="397948.Cmaq_1769"/>
<dbReference type="eggNOG" id="arCOG02298">
    <property type="taxonomic scope" value="Archaea"/>
</dbReference>
<keyword evidence="1" id="KW-0812">Transmembrane</keyword>
<keyword evidence="4" id="KW-1185">Reference proteome</keyword>
<dbReference type="GO" id="GO:0016020">
    <property type="term" value="C:membrane"/>
    <property type="evidence" value="ECO:0007669"/>
    <property type="project" value="InterPro"/>
</dbReference>
<keyword evidence="1" id="KW-0472">Membrane</keyword>
<keyword evidence="1" id="KW-1133">Transmembrane helix</keyword>
<evidence type="ECO:0000313" key="3">
    <source>
        <dbReference type="EMBL" id="ABW02592.1"/>
    </source>
</evidence>
<feature type="transmembrane region" description="Helical" evidence="1">
    <location>
        <begin position="37"/>
        <end position="54"/>
    </location>
</feature>
<evidence type="ECO:0000313" key="4">
    <source>
        <dbReference type="Proteomes" id="UP000001137"/>
    </source>
</evidence>
<sequence>MLIPRLLIYTASYVLVLSSLMVAGIEDYRSRLINDKYWIPAIAAVPLTIYLVVNDIIIESGYVINAMVGVILAASIYVGKFMGEADSIAVLLISIATPPPLMPNPVLLILNLPIISVLINSFIPTLALMLINVYTNVKNRRRCSDSSLIKLILLRCSSVESILKTPLAYSSPGSSLIRAGSDAESYVANLPKDSWIWMQYNYPYVFILAVSYVIYLVVGDIIANYALMHALVIPLIS</sequence>
<dbReference type="AlphaFoldDB" id="A8MAW3"/>
<evidence type="ECO:0000256" key="1">
    <source>
        <dbReference type="SAM" id="Phobius"/>
    </source>
</evidence>
<name>A8MAW3_CALMQ</name>
<dbReference type="Gene3D" id="1.20.120.1220">
    <property type="match status" value="1"/>
</dbReference>
<dbReference type="Proteomes" id="UP000001137">
    <property type="component" value="Chromosome"/>
</dbReference>
<feature type="transmembrane region" description="Helical" evidence="1">
    <location>
        <begin position="6"/>
        <end position="25"/>
    </location>
</feature>
<feature type="transmembrane region" description="Helical" evidence="1">
    <location>
        <begin position="108"/>
        <end position="134"/>
    </location>
</feature>
<dbReference type="Gene3D" id="6.10.250.3240">
    <property type="match status" value="1"/>
</dbReference>
<dbReference type="GeneID" id="5709104"/>
<proteinExistence type="predicted"/>
<dbReference type="InterPro" id="IPR000045">
    <property type="entry name" value="Prepilin_IV_endopep_pep"/>
</dbReference>
<organism evidence="3 4">
    <name type="scientific">Caldivirga maquilingensis (strain ATCC 700844 / DSM 13496 / JCM 10307 / IC-167)</name>
    <dbReference type="NCBI Taxonomy" id="397948"/>
    <lineage>
        <taxon>Archaea</taxon>
        <taxon>Thermoproteota</taxon>
        <taxon>Thermoprotei</taxon>
        <taxon>Thermoproteales</taxon>
        <taxon>Thermoproteaceae</taxon>
        <taxon>Caldivirga</taxon>
    </lineage>
</organism>
<feature type="transmembrane region" description="Helical" evidence="1">
    <location>
        <begin position="60"/>
        <end position="78"/>
    </location>
</feature>
<protein>
    <recommendedName>
        <fullName evidence="2">Prepilin type IV endopeptidase peptidase domain-containing protein</fullName>
    </recommendedName>
</protein>
<dbReference type="EMBL" id="CP000852">
    <property type="protein sequence ID" value="ABW02592.1"/>
    <property type="molecule type" value="Genomic_DNA"/>
</dbReference>
<dbReference type="Pfam" id="PF01478">
    <property type="entry name" value="Peptidase_A24"/>
    <property type="match status" value="1"/>
</dbReference>
<dbReference type="HOGENOM" id="CLU_1286409_0_0_2"/>
<feature type="transmembrane region" description="Helical" evidence="1">
    <location>
        <begin position="204"/>
        <end position="227"/>
    </location>
</feature>
<accession>A8MAW3</accession>
<dbReference type="GO" id="GO:0004190">
    <property type="term" value="F:aspartic-type endopeptidase activity"/>
    <property type="evidence" value="ECO:0007669"/>
    <property type="project" value="InterPro"/>
</dbReference>